<dbReference type="InterPro" id="IPR029069">
    <property type="entry name" value="HotDog_dom_sf"/>
</dbReference>
<comment type="caution">
    <text evidence="1">The sequence shown here is derived from an EMBL/GenBank/DDBJ whole genome shotgun (WGS) entry which is preliminary data.</text>
</comment>
<sequence length="148" mass="16551">MSNYDLTKILPHNPPMILIDDVLEYDLNAKILTAVVTINEEMLFFDKTINGVSSLIGIEFMAQAVGCYSYFKSCCKPPEIGFLLGSRLFNNALGVFENGKTFTIKVHESFTDNQISAFDCIIYNESAEEIASATVKVYQSEEAKELLK</sequence>
<name>A0A9D1FU93_9BACT</name>
<dbReference type="AlphaFoldDB" id="A0A9D1FU93"/>
<gene>
    <name evidence="1" type="ORF">IAD41_00270</name>
</gene>
<evidence type="ECO:0000313" key="1">
    <source>
        <dbReference type="EMBL" id="HIS82033.1"/>
    </source>
</evidence>
<dbReference type="EMBL" id="DVJO01000007">
    <property type="protein sequence ID" value="HIS82033.1"/>
    <property type="molecule type" value="Genomic_DNA"/>
</dbReference>
<organism evidence="1 2">
    <name type="scientific">Candidatus Scatenecus faecavium</name>
    <dbReference type="NCBI Taxonomy" id="2840915"/>
    <lineage>
        <taxon>Bacteria</taxon>
        <taxon>Candidatus Scatenecus</taxon>
    </lineage>
</organism>
<dbReference type="Pfam" id="PF22817">
    <property type="entry name" value="ApeP-like"/>
    <property type="match status" value="1"/>
</dbReference>
<reference evidence="1" key="2">
    <citation type="journal article" date="2021" name="PeerJ">
        <title>Extensive microbial diversity within the chicken gut microbiome revealed by metagenomics and culture.</title>
        <authorList>
            <person name="Gilroy R."/>
            <person name="Ravi A."/>
            <person name="Getino M."/>
            <person name="Pursley I."/>
            <person name="Horton D.L."/>
            <person name="Alikhan N.F."/>
            <person name="Baker D."/>
            <person name="Gharbi K."/>
            <person name="Hall N."/>
            <person name="Watson M."/>
            <person name="Adriaenssens E.M."/>
            <person name="Foster-Nyarko E."/>
            <person name="Jarju S."/>
            <person name="Secka A."/>
            <person name="Antonio M."/>
            <person name="Oren A."/>
            <person name="Chaudhuri R.R."/>
            <person name="La Ragione R."/>
            <person name="Hildebrand F."/>
            <person name="Pallen M.J."/>
        </authorList>
    </citation>
    <scope>NUCLEOTIDE SEQUENCE</scope>
    <source>
        <strain evidence="1">CHK152-2994</strain>
    </source>
</reference>
<dbReference type="SUPFAM" id="SSF54637">
    <property type="entry name" value="Thioesterase/thiol ester dehydrase-isomerase"/>
    <property type="match status" value="1"/>
</dbReference>
<dbReference type="InterPro" id="IPR016776">
    <property type="entry name" value="ApeP-like_dehydratase"/>
</dbReference>
<proteinExistence type="predicted"/>
<dbReference type="PIRSF" id="PIRSF020565">
    <property type="entry name" value="3Ho_Ac_ACP_DH_prd"/>
    <property type="match status" value="1"/>
</dbReference>
<dbReference type="Proteomes" id="UP000824139">
    <property type="component" value="Unassembled WGS sequence"/>
</dbReference>
<evidence type="ECO:0008006" key="3">
    <source>
        <dbReference type="Google" id="ProtNLM"/>
    </source>
</evidence>
<evidence type="ECO:0000313" key="2">
    <source>
        <dbReference type="Proteomes" id="UP000824139"/>
    </source>
</evidence>
<accession>A0A9D1FU93</accession>
<reference evidence="1" key="1">
    <citation type="submission" date="2020-10" db="EMBL/GenBank/DDBJ databases">
        <authorList>
            <person name="Gilroy R."/>
        </authorList>
    </citation>
    <scope>NUCLEOTIDE SEQUENCE</scope>
    <source>
        <strain evidence="1">CHK152-2994</strain>
    </source>
</reference>
<protein>
    <recommendedName>
        <fullName evidence="3">3-hydroxylacyl-ACP dehydratase</fullName>
    </recommendedName>
</protein>
<dbReference type="Gene3D" id="3.10.129.10">
    <property type="entry name" value="Hotdog Thioesterase"/>
    <property type="match status" value="1"/>
</dbReference>